<keyword evidence="2" id="KW-0812">Transmembrane</keyword>
<evidence type="ECO:0000256" key="1">
    <source>
        <dbReference type="SAM" id="MobiDB-lite"/>
    </source>
</evidence>
<organism evidence="3 4">
    <name type="scientific">Candidatus Fischerbacteria bacterium RBG_13_37_8</name>
    <dbReference type="NCBI Taxonomy" id="1817863"/>
    <lineage>
        <taxon>Bacteria</taxon>
        <taxon>Candidatus Fischeribacteriota</taxon>
    </lineage>
</organism>
<feature type="transmembrane region" description="Helical" evidence="2">
    <location>
        <begin position="15"/>
        <end position="33"/>
    </location>
</feature>
<evidence type="ECO:0000313" key="4">
    <source>
        <dbReference type="Proteomes" id="UP000178943"/>
    </source>
</evidence>
<gene>
    <name evidence="3" type="ORF">A2Y62_01330</name>
</gene>
<feature type="compositionally biased region" description="Pro residues" evidence="1">
    <location>
        <begin position="86"/>
        <end position="97"/>
    </location>
</feature>
<comment type="caution">
    <text evidence="3">The sequence shown here is derived from an EMBL/GenBank/DDBJ whole genome shotgun (WGS) entry which is preliminary data.</text>
</comment>
<feature type="region of interest" description="Disordered" evidence="1">
    <location>
        <begin position="86"/>
        <end position="123"/>
    </location>
</feature>
<name>A0A1F5VU06_9BACT</name>
<reference evidence="3 4" key="1">
    <citation type="journal article" date="2016" name="Nat. Commun.">
        <title>Thousands of microbial genomes shed light on interconnected biogeochemical processes in an aquifer system.</title>
        <authorList>
            <person name="Anantharaman K."/>
            <person name="Brown C.T."/>
            <person name="Hug L.A."/>
            <person name="Sharon I."/>
            <person name="Castelle C.J."/>
            <person name="Probst A.J."/>
            <person name="Thomas B.C."/>
            <person name="Singh A."/>
            <person name="Wilkins M.J."/>
            <person name="Karaoz U."/>
            <person name="Brodie E.L."/>
            <person name="Williams K.H."/>
            <person name="Hubbard S.S."/>
            <person name="Banfield J.F."/>
        </authorList>
    </citation>
    <scope>NUCLEOTIDE SEQUENCE [LARGE SCALE GENOMIC DNA]</scope>
</reference>
<evidence type="ECO:0000313" key="3">
    <source>
        <dbReference type="EMBL" id="OGF66870.1"/>
    </source>
</evidence>
<dbReference type="Proteomes" id="UP000178943">
    <property type="component" value="Unassembled WGS sequence"/>
</dbReference>
<accession>A0A1F5VU06</accession>
<keyword evidence="2" id="KW-1133">Transmembrane helix</keyword>
<evidence type="ECO:0000256" key="2">
    <source>
        <dbReference type="SAM" id="Phobius"/>
    </source>
</evidence>
<protein>
    <submittedName>
        <fullName evidence="3">Uncharacterized protein</fullName>
    </submittedName>
</protein>
<sequence length="195" mass="21937">MELSKFRINLKDQRLIIFIILLGFLAVALYMNFRSKTDAASQQSVANKNKYANQETDTYFDIAILQSLQDVNVSSKRDLFRYYQAPPPVQQTPPLPPDVINKPVDPPPRIDSNSAQSQGQEPPSMMNIRIFGILKRGGKDMFAFLSDGKEVYVVGKNDIFANQFKVAYIDDEKIEISALKGNFKKTLTISGGNQP</sequence>
<dbReference type="EMBL" id="MFGW01000079">
    <property type="protein sequence ID" value="OGF66870.1"/>
    <property type="molecule type" value="Genomic_DNA"/>
</dbReference>
<feature type="compositionally biased region" description="Polar residues" evidence="1">
    <location>
        <begin position="111"/>
        <end position="121"/>
    </location>
</feature>
<proteinExistence type="predicted"/>
<keyword evidence="2" id="KW-0472">Membrane</keyword>
<dbReference type="AlphaFoldDB" id="A0A1F5VU06"/>